<keyword evidence="3" id="KW-1185">Reference proteome</keyword>
<gene>
    <name evidence="2" type="ORF">WB403_08960</name>
</gene>
<protein>
    <recommendedName>
        <fullName evidence="4">Tetratricopeptide repeat protein</fullName>
    </recommendedName>
</protein>
<feature type="compositionally biased region" description="Gly residues" evidence="1">
    <location>
        <begin position="125"/>
        <end position="134"/>
    </location>
</feature>
<feature type="region of interest" description="Disordered" evidence="1">
    <location>
        <begin position="117"/>
        <end position="148"/>
    </location>
</feature>
<comment type="caution">
    <text evidence="2">The sequence shown here is derived from an EMBL/GenBank/DDBJ whole genome shotgun (WGS) entry which is preliminary data.</text>
</comment>
<sequence>MTSTTAGVHCPVPLCRRENAYGAEVCAGCRTPLSGYARLHTRPALLFNRGLAAAREGRLAAARDCFAAVVHWCPADTEARNALALAGLALGDTAEARHQWTRVLALRPDDPKATRGLAHLAEQGASGGAGGTAGPGEADGSRASGGPA</sequence>
<dbReference type="EMBL" id="JBBAYM010000004">
    <property type="protein sequence ID" value="MEI5609293.1"/>
    <property type="molecule type" value="Genomic_DNA"/>
</dbReference>
<dbReference type="SUPFAM" id="SSF48452">
    <property type="entry name" value="TPR-like"/>
    <property type="match status" value="1"/>
</dbReference>
<accession>A0ABU8G8C8</accession>
<evidence type="ECO:0000256" key="1">
    <source>
        <dbReference type="SAM" id="MobiDB-lite"/>
    </source>
</evidence>
<dbReference type="Pfam" id="PF13432">
    <property type="entry name" value="TPR_16"/>
    <property type="match status" value="1"/>
</dbReference>
<name>A0ABU8G8C8_9ACTN</name>
<evidence type="ECO:0000313" key="3">
    <source>
        <dbReference type="Proteomes" id="UP001365781"/>
    </source>
</evidence>
<evidence type="ECO:0008006" key="4">
    <source>
        <dbReference type="Google" id="ProtNLM"/>
    </source>
</evidence>
<dbReference type="RefSeq" id="WP_336540820.1">
    <property type="nucleotide sequence ID" value="NZ_JBBAYL010000001.1"/>
</dbReference>
<dbReference type="Gene3D" id="1.25.40.10">
    <property type="entry name" value="Tetratricopeptide repeat domain"/>
    <property type="match status" value="1"/>
</dbReference>
<reference evidence="2 3" key="1">
    <citation type="submission" date="2024-03" db="EMBL/GenBank/DDBJ databases">
        <title>First Report of Pectobacterium brasiliscabiei causing potato scab in china.</title>
        <authorList>
            <person name="Handique U."/>
        </authorList>
    </citation>
    <scope>NUCLEOTIDE SEQUENCE [LARGE SCALE GENOMIC DNA]</scope>
    <source>
        <strain evidence="2 3">ZRIMU1503</strain>
    </source>
</reference>
<dbReference type="Proteomes" id="UP001365781">
    <property type="component" value="Unassembled WGS sequence"/>
</dbReference>
<evidence type="ECO:0000313" key="2">
    <source>
        <dbReference type="EMBL" id="MEI5609293.1"/>
    </source>
</evidence>
<organism evidence="2 3">
    <name type="scientific">Streptomyces brasiliscabiei</name>
    <dbReference type="NCBI Taxonomy" id="2736302"/>
    <lineage>
        <taxon>Bacteria</taxon>
        <taxon>Bacillati</taxon>
        <taxon>Actinomycetota</taxon>
        <taxon>Actinomycetes</taxon>
        <taxon>Kitasatosporales</taxon>
        <taxon>Streptomycetaceae</taxon>
        <taxon>Streptomyces</taxon>
    </lineage>
</organism>
<dbReference type="InterPro" id="IPR011990">
    <property type="entry name" value="TPR-like_helical_dom_sf"/>
</dbReference>
<proteinExistence type="predicted"/>